<dbReference type="InterPro" id="IPR055207">
    <property type="entry name" value="POLR3C_WHD"/>
</dbReference>
<evidence type="ECO:0000256" key="7">
    <source>
        <dbReference type="RuleBase" id="RU367076"/>
    </source>
</evidence>
<feature type="domain" description="DNA-directed RNA polymerase III subunit RPC3 winged-helix" evidence="8">
    <location>
        <begin position="124"/>
        <end position="200"/>
    </location>
</feature>
<evidence type="ECO:0000256" key="5">
    <source>
        <dbReference type="ARBA" id="ARBA00023163"/>
    </source>
</evidence>
<evidence type="ECO:0000256" key="6">
    <source>
        <dbReference type="ARBA" id="ARBA00023242"/>
    </source>
</evidence>
<evidence type="ECO:0000256" key="3">
    <source>
        <dbReference type="ARBA" id="ARBA00016689"/>
    </source>
</evidence>
<comment type="subcellular location">
    <subcellularLocation>
        <location evidence="1 7">Nucleus</location>
    </subcellularLocation>
</comment>
<feature type="non-terminal residue" evidence="9">
    <location>
        <position position="1"/>
    </location>
</feature>
<sequence>KYLLQGELRKQIAAFAGERINESAKCVMRRILEIADDPNAKIDAIESGQLSKTTITKKIPQSARIGDYIVFDGISRNPSHEYIVDQYLQLLAEDEAKFIRKKDSTASYSVRYKELCQKMKQRKLETYLQEKYGSESVRIMRILTTKGKLDEKNIASFALMGQPETRKLVDQLFVGGFVELQEVPKVAERTPSRTFYLWYVDLNKCYRRMLSDVYRTLGNIHERRLYETAVRNGLIEKKERAEEMRNPDLLSDTDKDALYVFNGLLNKLDLAELRLVELEMLMADFV</sequence>
<comment type="similarity">
    <text evidence="7">Belongs to the RNA polymerase beta chain family.</text>
</comment>
<name>A0A9N9AJI1_9GLOM</name>
<evidence type="ECO:0000256" key="1">
    <source>
        <dbReference type="ARBA" id="ARBA00004123"/>
    </source>
</evidence>
<dbReference type="InterPro" id="IPR036388">
    <property type="entry name" value="WH-like_DNA-bd_sf"/>
</dbReference>
<dbReference type="OrthoDB" id="272392at2759"/>
<evidence type="ECO:0000256" key="4">
    <source>
        <dbReference type="ARBA" id="ARBA00022478"/>
    </source>
</evidence>
<keyword evidence="10" id="KW-1185">Reference proteome</keyword>
<dbReference type="EMBL" id="CAJVPS010001243">
    <property type="protein sequence ID" value="CAG8530705.1"/>
    <property type="molecule type" value="Genomic_DNA"/>
</dbReference>
<evidence type="ECO:0000256" key="2">
    <source>
        <dbReference type="ARBA" id="ARBA00011206"/>
    </source>
</evidence>
<dbReference type="PANTHER" id="PTHR12949:SF0">
    <property type="entry name" value="DNA-DIRECTED RNA POLYMERASE III SUBUNIT RPC3"/>
    <property type="match status" value="1"/>
</dbReference>
<keyword evidence="4 7" id="KW-0240">DNA-directed RNA polymerase</keyword>
<dbReference type="Proteomes" id="UP000789508">
    <property type="component" value="Unassembled WGS sequence"/>
</dbReference>
<dbReference type="InterPro" id="IPR036390">
    <property type="entry name" value="WH_DNA-bd_sf"/>
</dbReference>
<dbReference type="SUPFAM" id="SSF46785">
    <property type="entry name" value="Winged helix' DNA-binding domain"/>
    <property type="match status" value="1"/>
</dbReference>
<dbReference type="Gene3D" id="1.10.10.10">
    <property type="entry name" value="Winged helix-like DNA-binding domain superfamily/Winged helix DNA-binding domain"/>
    <property type="match status" value="2"/>
</dbReference>
<evidence type="ECO:0000313" key="10">
    <source>
        <dbReference type="Proteomes" id="UP000789508"/>
    </source>
</evidence>
<keyword evidence="6 7" id="KW-0539">Nucleus</keyword>
<dbReference type="PANTHER" id="PTHR12949">
    <property type="entry name" value="RNA POLYMERASE III DNA DIRECTED -RELATED"/>
    <property type="match status" value="1"/>
</dbReference>
<dbReference type="GO" id="GO:0005666">
    <property type="term" value="C:RNA polymerase III complex"/>
    <property type="evidence" value="ECO:0007669"/>
    <property type="project" value="UniProtKB-UniRule"/>
</dbReference>
<organism evidence="9 10">
    <name type="scientific">Ambispora leptoticha</name>
    <dbReference type="NCBI Taxonomy" id="144679"/>
    <lineage>
        <taxon>Eukaryota</taxon>
        <taxon>Fungi</taxon>
        <taxon>Fungi incertae sedis</taxon>
        <taxon>Mucoromycota</taxon>
        <taxon>Glomeromycotina</taxon>
        <taxon>Glomeromycetes</taxon>
        <taxon>Archaeosporales</taxon>
        <taxon>Ambisporaceae</taxon>
        <taxon>Ambispora</taxon>
    </lineage>
</organism>
<comment type="function">
    <text evidence="7">DNA-dependent RNA polymerase catalyzes the transcription of DNA into RNA using the four ribonucleoside triphosphates as substrates. Specific core component of RNA polymerase III which synthesizes small RNAs, such as 5S rRNA and tRNAs.</text>
</comment>
<proteinExistence type="inferred from homology"/>
<evidence type="ECO:0000313" key="9">
    <source>
        <dbReference type="EMBL" id="CAG8530705.1"/>
    </source>
</evidence>
<comment type="subunit">
    <text evidence="2 7">Component of the RNA polymerase III (Pol III) complex consisting of 17 subunits.</text>
</comment>
<gene>
    <name evidence="9" type="ORF">ALEPTO_LOCUS4922</name>
</gene>
<dbReference type="AlphaFoldDB" id="A0A9N9AJI1"/>
<reference evidence="9" key="1">
    <citation type="submission" date="2021-06" db="EMBL/GenBank/DDBJ databases">
        <authorList>
            <person name="Kallberg Y."/>
            <person name="Tangrot J."/>
            <person name="Rosling A."/>
        </authorList>
    </citation>
    <scope>NUCLEOTIDE SEQUENCE</scope>
    <source>
        <strain evidence="9">FL130A</strain>
    </source>
</reference>
<protein>
    <recommendedName>
        <fullName evidence="3 7">DNA-directed RNA polymerase III subunit RPC3</fullName>
        <shortName evidence="7">RNA polymerase III subunit C3</shortName>
    </recommendedName>
</protein>
<keyword evidence="5 7" id="KW-0804">Transcription</keyword>
<dbReference type="InterPro" id="IPR039748">
    <property type="entry name" value="RPC3"/>
</dbReference>
<comment type="caution">
    <text evidence="9">The sequence shown here is derived from an EMBL/GenBank/DDBJ whole genome shotgun (WGS) entry which is preliminary data.</text>
</comment>
<dbReference type="GO" id="GO:0003697">
    <property type="term" value="F:single-stranded DNA binding"/>
    <property type="evidence" value="ECO:0007669"/>
    <property type="project" value="UniProtKB-UniRule"/>
</dbReference>
<dbReference type="Pfam" id="PF22536">
    <property type="entry name" value="WHD_POLR3C"/>
    <property type="match status" value="1"/>
</dbReference>
<accession>A0A9N9AJI1</accession>
<evidence type="ECO:0000259" key="8">
    <source>
        <dbReference type="Pfam" id="PF22536"/>
    </source>
</evidence>